<dbReference type="InterPro" id="IPR044861">
    <property type="entry name" value="IPNS-like_FE2OG_OXY"/>
</dbReference>
<feature type="region of interest" description="Disordered" evidence="6">
    <location>
        <begin position="106"/>
        <end position="132"/>
    </location>
</feature>
<evidence type="ECO:0000313" key="9">
    <source>
        <dbReference type="Proteomes" id="UP000305067"/>
    </source>
</evidence>
<dbReference type="Pfam" id="PF14226">
    <property type="entry name" value="DIOX_N"/>
    <property type="match status" value="1"/>
</dbReference>
<feature type="domain" description="Fe2OG dioxygenase" evidence="7">
    <location>
        <begin position="189"/>
        <end position="311"/>
    </location>
</feature>
<dbReference type="SUPFAM" id="SSF51197">
    <property type="entry name" value="Clavaminate synthase-like"/>
    <property type="match status" value="1"/>
</dbReference>
<name>A0A5C3QYH9_9AGAR</name>
<dbReference type="EMBL" id="ML178814">
    <property type="protein sequence ID" value="TFL06982.1"/>
    <property type="molecule type" value="Genomic_DNA"/>
</dbReference>
<keyword evidence="9" id="KW-1185">Reference proteome</keyword>
<dbReference type="PANTHER" id="PTHR10209:SF804">
    <property type="entry name" value="FE2OG DIOXYGENASE DOMAIN-CONTAINING PROTEIN"/>
    <property type="match status" value="1"/>
</dbReference>
<gene>
    <name evidence="8" type="ORF">BDV98DRAFT_646750</name>
</gene>
<dbReference type="STRING" id="1884261.A0A5C3QYH9"/>
<dbReference type="GO" id="GO:0046872">
    <property type="term" value="F:metal ion binding"/>
    <property type="evidence" value="ECO:0007669"/>
    <property type="project" value="UniProtKB-KW"/>
</dbReference>
<accession>A0A5C3QYH9</accession>
<evidence type="ECO:0000256" key="1">
    <source>
        <dbReference type="ARBA" id="ARBA00008056"/>
    </source>
</evidence>
<dbReference type="PROSITE" id="PS51471">
    <property type="entry name" value="FE2OG_OXY"/>
    <property type="match status" value="1"/>
</dbReference>
<dbReference type="Gene3D" id="2.60.120.330">
    <property type="entry name" value="B-lactam Antibiotic, Isopenicillin N Synthase, Chain"/>
    <property type="match status" value="1"/>
</dbReference>
<dbReference type="InterPro" id="IPR005123">
    <property type="entry name" value="Oxoglu/Fe-dep_dioxygenase_dom"/>
</dbReference>
<dbReference type="Proteomes" id="UP000305067">
    <property type="component" value="Unassembled WGS sequence"/>
</dbReference>
<dbReference type="PANTHER" id="PTHR10209">
    <property type="entry name" value="OXIDOREDUCTASE, 2OG-FE II OXYGENASE FAMILY PROTEIN"/>
    <property type="match status" value="1"/>
</dbReference>
<evidence type="ECO:0000259" key="7">
    <source>
        <dbReference type="PROSITE" id="PS51471"/>
    </source>
</evidence>
<evidence type="ECO:0000256" key="2">
    <source>
        <dbReference type="ARBA" id="ARBA00022723"/>
    </source>
</evidence>
<dbReference type="OrthoDB" id="288590at2759"/>
<dbReference type="InterPro" id="IPR026992">
    <property type="entry name" value="DIOX_N"/>
</dbReference>
<reference evidence="8 9" key="1">
    <citation type="journal article" date="2019" name="Nat. Ecol. Evol.">
        <title>Megaphylogeny resolves global patterns of mushroom evolution.</title>
        <authorList>
            <person name="Varga T."/>
            <person name="Krizsan K."/>
            <person name="Foldi C."/>
            <person name="Dima B."/>
            <person name="Sanchez-Garcia M."/>
            <person name="Sanchez-Ramirez S."/>
            <person name="Szollosi G.J."/>
            <person name="Szarkandi J.G."/>
            <person name="Papp V."/>
            <person name="Albert L."/>
            <person name="Andreopoulos W."/>
            <person name="Angelini C."/>
            <person name="Antonin V."/>
            <person name="Barry K.W."/>
            <person name="Bougher N.L."/>
            <person name="Buchanan P."/>
            <person name="Buyck B."/>
            <person name="Bense V."/>
            <person name="Catcheside P."/>
            <person name="Chovatia M."/>
            <person name="Cooper J."/>
            <person name="Damon W."/>
            <person name="Desjardin D."/>
            <person name="Finy P."/>
            <person name="Geml J."/>
            <person name="Haridas S."/>
            <person name="Hughes K."/>
            <person name="Justo A."/>
            <person name="Karasinski D."/>
            <person name="Kautmanova I."/>
            <person name="Kiss B."/>
            <person name="Kocsube S."/>
            <person name="Kotiranta H."/>
            <person name="LaButti K.M."/>
            <person name="Lechner B.E."/>
            <person name="Liimatainen K."/>
            <person name="Lipzen A."/>
            <person name="Lukacs Z."/>
            <person name="Mihaltcheva S."/>
            <person name="Morgado L.N."/>
            <person name="Niskanen T."/>
            <person name="Noordeloos M.E."/>
            <person name="Ohm R.A."/>
            <person name="Ortiz-Santana B."/>
            <person name="Ovrebo C."/>
            <person name="Racz N."/>
            <person name="Riley R."/>
            <person name="Savchenko A."/>
            <person name="Shiryaev A."/>
            <person name="Soop K."/>
            <person name="Spirin V."/>
            <person name="Szebenyi C."/>
            <person name="Tomsovsky M."/>
            <person name="Tulloss R.E."/>
            <person name="Uehling J."/>
            <person name="Grigoriev I.V."/>
            <person name="Vagvolgyi C."/>
            <person name="Papp T."/>
            <person name="Martin F.M."/>
            <person name="Miettinen O."/>
            <person name="Hibbett D.S."/>
            <person name="Nagy L.G."/>
        </authorList>
    </citation>
    <scope>NUCLEOTIDE SEQUENCE [LARGE SCALE GENOMIC DNA]</scope>
    <source>
        <strain evidence="8 9">CBS 309.79</strain>
    </source>
</reference>
<organism evidence="8 9">
    <name type="scientific">Pterulicium gracile</name>
    <dbReference type="NCBI Taxonomy" id="1884261"/>
    <lineage>
        <taxon>Eukaryota</taxon>
        <taxon>Fungi</taxon>
        <taxon>Dikarya</taxon>
        <taxon>Basidiomycota</taxon>
        <taxon>Agaricomycotina</taxon>
        <taxon>Agaricomycetes</taxon>
        <taxon>Agaricomycetidae</taxon>
        <taxon>Agaricales</taxon>
        <taxon>Pleurotineae</taxon>
        <taxon>Pterulaceae</taxon>
        <taxon>Pterulicium</taxon>
    </lineage>
</organism>
<dbReference type="AlphaFoldDB" id="A0A5C3QYH9"/>
<feature type="compositionally biased region" description="Basic and acidic residues" evidence="6">
    <location>
        <begin position="121"/>
        <end position="132"/>
    </location>
</feature>
<protein>
    <submittedName>
        <fullName evidence="8">Clavaminate synthase-like protein</fullName>
    </submittedName>
</protein>
<keyword evidence="4 5" id="KW-0408">Iron</keyword>
<keyword evidence="2 5" id="KW-0479">Metal-binding</keyword>
<dbReference type="GO" id="GO:0016491">
    <property type="term" value="F:oxidoreductase activity"/>
    <property type="evidence" value="ECO:0007669"/>
    <property type="project" value="UniProtKB-KW"/>
</dbReference>
<keyword evidence="3 5" id="KW-0560">Oxidoreductase</keyword>
<dbReference type="Pfam" id="PF03171">
    <property type="entry name" value="2OG-FeII_Oxy"/>
    <property type="match status" value="1"/>
</dbReference>
<dbReference type="PRINTS" id="PR00682">
    <property type="entry name" value="IPNSYNTHASE"/>
</dbReference>
<proteinExistence type="inferred from homology"/>
<sequence>MQTETRDSGIALGLVACVPIVDFGPFLDGTRKAEVAAEVLRAMKDVGFAYLVNHGMPQEKIDTMFRWSKKFFNLPLETKNLAPHPPSGSHHRGYSQPGLEKVLKSFQEGQDPDKSSTSVPDFKESFECGKEGSESMPNIWLPESALPGFKEGCLDFFWDCFQLELVVFRAIALGLGIAEDYFASSHTVPDNQLRLLHYPPQAVQEGQTVRIGAHADFGSLTLLFQDTVGGLEVEDPNTRGLFQAIGLSQCFGLSIPPVEGAVMINAGDFLMRWSNDIIKSTVHRVRAPPNAKPATDEMIPSRYSIPYFCAPDLTQVVDCIPGTWSDERAKKYGPTSAMEYILERLKANYEP</sequence>
<dbReference type="InterPro" id="IPR027443">
    <property type="entry name" value="IPNS-like_sf"/>
</dbReference>
<comment type="similarity">
    <text evidence="1 5">Belongs to the iron/ascorbate-dependent oxidoreductase family.</text>
</comment>
<evidence type="ECO:0000256" key="3">
    <source>
        <dbReference type="ARBA" id="ARBA00023002"/>
    </source>
</evidence>
<evidence type="ECO:0000256" key="5">
    <source>
        <dbReference type="RuleBase" id="RU003682"/>
    </source>
</evidence>
<evidence type="ECO:0000256" key="6">
    <source>
        <dbReference type="SAM" id="MobiDB-lite"/>
    </source>
</evidence>
<evidence type="ECO:0000313" key="8">
    <source>
        <dbReference type="EMBL" id="TFL06982.1"/>
    </source>
</evidence>
<evidence type="ECO:0000256" key="4">
    <source>
        <dbReference type="ARBA" id="ARBA00023004"/>
    </source>
</evidence>